<dbReference type="EMBL" id="JAUOPG010000011">
    <property type="protein sequence ID" value="MDO6454956.1"/>
    <property type="molecule type" value="Genomic_DNA"/>
</dbReference>
<dbReference type="Pfam" id="PF02661">
    <property type="entry name" value="Fic"/>
    <property type="match status" value="1"/>
</dbReference>
<evidence type="ECO:0000259" key="1">
    <source>
        <dbReference type="PROSITE" id="PS51459"/>
    </source>
</evidence>
<dbReference type="RefSeq" id="WP_075179125.1">
    <property type="nucleotide sequence ID" value="NZ_CAXHZV010000008.1"/>
</dbReference>
<gene>
    <name evidence="2" type="ORF">Q4490_15405</name>
</gene>
<dbReference type="AlphaFoldDB" id="A0AAW7XL30"/>
<sequence>MASLSLDMVEIQHTLENVQQQYYSIITMLDARIAPMDDLVIDNLLAGYELIDQFVNEGIDLFSLGYSTHILEINNTVLFGPANGKDRQHYTQQLKASEKYFYEKSSGGIQDLIEYHQQTHFSDAFTEAAAVYIRTLAQPQLFVEGNHRTGVLLMSYILLRNGFPPFVLSADNAKHYFEAPPISKIKRHSLTMLIKRSQLNRFIASLLKKEASKAHHYFLDKSKATHITDKKGRFYG</sequence>
<protein>
    <submittedName>
        <fullName evidence="2">Fic family protein</fullName>
    </submittedName>
</protein>
<dbReference type="PROSITE" id="PS51459">
    <property type="entry name" value="FIDO"/>
    <property type="match status" value="1"/>
</dbReference>
<proteinExistence type="predicted"/>
<dbReference type="Gene3D" id="1.10.3290.10">
    <property type="entry name" value="Fido-like domain"/>
    <property type="match status" value="1"/>
</dbReference>
<evidence type="ECO:0000313" key="3">
    <source>
        <dbReference type="Proteomes" id="UP001169862"/>
    </source>
</evidence>
<feature type="domain" description="Fido" evidence="1">
    <location>
        <begin position="60"/>
        <end position="205"/>
    </location>
</feature>
<dbReference type="Proteomes" id="UP001169862">
    <property type="component" value="Unassembled WGS sequence"/>
</dbReference>
<dbReference type="SUPFAM" id="SSF140931">
    <property type="entry name" value="Fic-like"/>
    <property type="match status" value="1"/>
</dbReference>
<dbReference type="InterPro" id="IPR036597">
    <property type="entry name" value="Fido-like_dom_sf"/>
</dbReference>
<dbReference type="InterPro" id="IPR003812">
    <property type="entry name" value="Fido"/>
</dbReference>
<reference evidence="2" key="1">
    <citation type="submission" date="2023-07" db="EMBL/GenBank/DDBJ databases">
        <title>Genome content predicts the carbon catabolic preferences of heterotrophic bacteria.</title>
        <authorList>
            <person name="Gralka M."/>
        </authorList>
    </citation>
    <scope>NUCLEOTIDE SEQUENCE</scope>
    <source>
        <strain evidence="2">I2M16</strain>
    </source>
</reference>
<accession>A0AAW7XL30</accession>
<name>A0AAW7XL30_9GAMM</name>
<evidence type="ECO:0000313" key="2">
    <source>
        <dbReference type="EMBL" id="MDO6454956.1"/>
    </source>
</evidence>
<organism evidence="2 3">
    <name type="scientific">Neptunomonas phycophila</name>
    <dbReference type="NCBI Taxonomy" id="1572645"/>
    <lineage>
        <taxon>Bacteria</taxon>
        <taxon>Pseudomonadati</taxon>
        <taxon>Pseudomonadota</taxon>
        <taxon>Gammaproteobacteria</taxon>
        <taxon>Oceanospirillales</taxon>
        <taxon>Oceanospirillaceae</taxon>
        <taxon>Neptunomonas</taxon>
    </lineage>
</organism>
<comment type="caution">
    <text evidence="2">The sequence shown here is derived from an EMBL/GenBank/DDBJ whole genome shotgun (WGS) entry which is preliminary data.</text>
</comment>